<proteinExistence type="predicted"/>
<reference evidence="1" key="2">
    <citation type="submission" date="2016-05" db="EMBL/GenBank/DDBJ databases">
        <title>Comparative analysis highlights variable genome content of wheat rusts and divergence of the mating loci.</title>
        <authorList>
            <person name="Cuomo C.A."/>
            <person name="Bakkeren G."/>
            <person name="Szabo L."/>
            <person name="Khalil H."/>
            <person name="Joly D."/>
            <person name="Goldberg J."/>
            <person name="Young S."/>
            <person name="Zeng Q."/>
            <person name="Fellers J."/>
        </authorList>
    </citation>
    <scope>NUCLEOTIDE SEQUENCE [LARGE SCALE GENOMIC DNA]</scope>
    <source>
        <strain evidence="1">1-1 BBBD Race 1</strain>
    </source>
</reference>
<reference evidence="2" key="4">
    <citation type="submission" date="2025-05" db="UniProtKB">
        <authorList>
            <consortium name="EnsemblFungi"/>
        </authorList>
    </citation>
    <scope>IDENTIFICATION</scope>
    <source>
        <strain evidence="2">isolate 1-1 / race 1 (BBBD)</strain>
    </source>
</reference>
<feature type="non-terminal residue" evidence="1">
    <location>
        <position position="1"/>
    </location>
</feature>
<keyword evidence="3" id="KW-1185">Reference proteome</keyword>
<evidence type="ECO:0000313" key="2">
    <source>
        <dbReference type="EnsemblFungi" id="PTTG_25956-t43_1-p1"/>
    </source>
</evidence>
<reference evidence="2 3" key="3">
    <citation type="journal article" date="2017" name="G3 (Bethesda)">
        <title>Comparative analysis highlights variable genome content of wheat rusts and divergence of the mating loci.</title>
        <authorList>
            <person name="Cuomo C.A."/>
            <person name="Bakkeren G."/>
            <person name="Khalil H.B."/>
            <person name="Panwar V."/>
            <person name="Joly D."/>
            <person name="Linning R."/>
            <person name="Sakthikumar S."/>
            <person name="Song X."/>
            <person name="Adiconis X."/>
            <person name="Fan L."/>
            <person name="Goldberg J.M."/>
            <person name="Levin J.Z."/>
            <person name="Young S."/>
            <person name="Zeng Q."/>
            <person name="Anikster Y."/>
            <person name="Bruce M."/>
            <person name="Wang M."/>
            <person name="Yin C."/>
            <person name="McCallum B."/>
            <person name="Szabo L.J."/>
            <person name="Hulbert S."/>
            <person name="Chen X."/>
            <person name="Fellers J.P."/>
        </authorList>
    </citation>
    <scope>NUCLEOTIDE SEQUENCE</scope>
    <source>
        <strain evidence="2">isolate 1-1 / race 1 (BBBD)</strain>
        <strain evidence="3">Isolate 1-1 / race 1 (BBBD)</strain>
    </source>
</reference>
<dbReference type="Proteomes" id="UP000005240">
    <property type="component" value="Unassembled WGS sequence"/>
</dbReference>
<dbReference type="AlphaFoldDB" id="A0A180GY41"/>
<reference evidence="1" key="1">
    <citation type="submission" date="2009-11" db="EMBL/GenBank/DDBJ databases">
        <authorList>
            <consortium name="The Broad Institute Genome Sequencing Platform"/>
            <person name="Ward D."/>
            <person name="Feldgarden M."/>
            <person name="Earl A."/>
            <person name="Young S.K."/>
            <person name="Zeng Q."/>
            <person name="Koehrsen M."/>
            <person name="Alvarado L."/>
            <person name="Berlin A."/>
            <person name="Bochicchio J."/>
            <person name="Borenstein D."/>
            <person name="Chapman S.B."/>
            <person name="Chen Z."/>
            <person name="Engels R."/>
            <person name="Freedman E."/>
            <person name="Gellesch M."/>
            <person name="Goldberg J."/>
            <person name="Griggs A."/>
            <person name="Gujja S."/>
            <person name="Heilman E."/>
            <person name="Heiman D."/>
            <person name="Hepburn T."/>
            <person name="Howarth C."/>
            <person name="Jen D."/>
            <person name="Larson L."/>
            <person name="Lewis B."/>
            <person name="Mehta T."/>
            <person name="Park D."/>
            <person name="Pearson M."/>
            <person name="Roberts A."/>
            <person name="Saif S."/>
            <person name="Shea T."/>
            <person name="Shenoy N."/>
            <person name="Sisk P."/>
            <person name="Stolte C."/>
            <person name="Sykes S."/>
            <person name="Thomson T."/>
            <person name="Walk T."/>
            <person name="White J."/>
            <person name="Yandava C."/>
            <person name="Izard J."/>
            <person name="Baranova O.V."/>
            <person name="Blanton J.M."/>
            <person name="Tanner A.C."/>
            <person name="Dewhirst F.E."/>
            <person name="Haas B."/>
            <person name="Nusbaum C."/>
            <person name="Birren B."/>
        </authorList>
    </citation>
    <scope>NUCLEOTIDE SEQUENCE [LARGE SCALE GENOMIC DNA]</scope>
    <source>
        <strain evidence="1">1-1 BBBD Race 1</strain>
    </source>
</reference>
<feature type="non-terminal residue" evidence="1">
    <location>
        <position position="143"/>
    </location>
</feature>
<gene>
    <name evidence="1" type="ORF">PTTG_25956</name>
</gene>
<name>A0A180GY41_PUCT1</name>
<dbReference type="EnsemblFungi" id="PTTG_25956-t43_1">
    <property type="protein sequence ID" value="PTTG_25956-t43_1-p1"/>
    <property type="gene ID" value="PTTG_25956"/>
</dbReference>
<evidence type="ECO:0000313" key="1">
    <source>
        <dbReference type="EMBL" id="OAV97766.1"/>
    </source>
</evidence>
<dbReference type="VEuPathDB" id="FungiDB:PTTG_25956"/>
<dbReference type="EMBL" id="ADAS02000011">
    <property type="protein sequence ID" value="OAV97766.1"/>
    <property type="molecule type" value="Genomic_DNA"/>
</dbReference>
<organism evidence="1">
    <name type="scientific">Puccinia triticina (isolate 1-1 / race 1 (BBBD))</name>
    <name type="common">Brown leaf rust fungus</name>
    <dbReference type="NCBI Taxonomy" id="630390"/>
    <lineage>
        <taxon>Eukaryota</taxon>
        <taxon>Fungi</taxon>
        <taxon>Dikarya</taxon>
        <taxon>Basidiomycota</taxon>
        <taxon>Pucciniomycotina</taxon>
        <taxon>Pucciniomycetes</taxon>
        <taxon>Pucciniales</taxon>
        <taxon>Pucciniaceae</taxon>
        <taxon>Puccinia</taxon>
    </lineage>
</organism>
<sequence length="143" mass="16083">DSINHGLLGFDPDHFLNMESEQDGCASSSRASGYERFHEHIAPLNYFPADFLSDPLAPAITHNIEHLIPSSTMADEGEFQTVSQVLQPYATKKDVPTNEPLQVQPSSTFSQESFRFQPNVVGMQPFQPWYHHDGAFIDTFDPE</sequence>
<evidence type="ECO:0000313" key="3">
    <source>
        <dbReference type="Proteomes" id="UP000005240"/>
    </source>
</evidence>
<protein>
    <submittedName>
        <fullName evidence="1 2">Uncharacterized protein</fullName>
    </submittedName>
</protein>
<accession>A0A180GY41</accession>